<evidence type="ECO:0000313" key="2">
    <source>
        <dbReference type="Proteomes" id="UP000243904"/>
    </source>
</evidence>
<protein>
    <submittedName>
        <fullName evidence="1">Uncharacterized protein</fullName>
    </submittedName>
</protein>
<evidence type="ECO:0000313" key="1">
    <source>
        <dbReference type="EMBL" id="SDS32135.1"/>
    </source>
</evidence>
<dbReference type="RefSeq" id="WP_167558658.1">
    <property type="nucleotide sequence ID" value="NZ_LT629750.1"/>
</dbReference>
<dbReference type="AlphaFoldDB" id="A0A1H1R8Z1"/>
<name>A0A1H1R8Z1_9BRAD</name>
<reference evidence="2" key="1">
    <citation type="submission" date="2016-10" db="EMBL/GenBank/DDBJ databases">
        <authorList>
            <person name="Varghese N."/>
            <person name="Submissions S."/>
        </authorList>
    </citation>
    <scope>NUCLEOTIDE SEQUENCE [LARGE SCALE GENOMIC DNA]</scope>
    <source>
        <strain evidence="2">GAS369</strain>
    </source>
</reference>
<gene>
    <name evidence="1" type="ORF">SAMN05444158_1694</name>
</gene>
<organism evidence="1 2">
    <name type="scientific">Bradyrhizobium canariense</name>
    <dbReference type="NCBI Taxonomy" id="255045"/>
    <lineage>
        <taxon>Bacteria</taxon>
        <taxon>Pseudomonadati</taxon>
        <taxon>Pseudomonadota</taxon>
        <taxon>Alphaproteobacteria</taxon>
        <taxon>Hyphomicrobiales</taxon>
        <taxon>Nitrobacteraceae</taxon>
        <taxon>Bradyrhizobium</taxon>
    </lineage>
</organism>
<dbReference type="EMBL" id="LT629750">
    <property type="protein sequence ID" value="SDS32135.1"/>
    <property type="molecule type" value="Genomic_DNA"/>
</dbReference>
<keyword evidence="2" id="KW-1185">Reference proteome</keyword>
<dbReference type="Proteomes" id="UP000243904">
    <property type="component" value="Chromosome I"/>
</dbReference>
<accession>A0A1H1R8Z1</accession>
<sequence length="58" mass="6496">MLKWLVTAVLNRLVFVTLLFLAVSTLTKTSCYPGDNPISQIGRAISSLRQFAEAFQKH</sequence>
<proteinExistence type="predicted"/>